<evidence type="ECO:0000256" key="3">
    <source>
        <dbReference type="ARBA" id="ARBA00022777"/>
    </source>
</evidence>
<dbReference type="Gene3D" id="3.30.420.40">
    <property type="match status" value="2"/>
</dbReference>
<organism evidence="7 8">
    <name type="scientific">Pullulanibacillus pueri</name>
    <dbReference type="NCBI Taxonomy" id="1437324"/>
    <lineage>
        <taxon>Bacteria</taxon>
        <taxon>Bacillati</taxon>
        <taxon>Bacillota</taxon>
        <taxon>Bacilli</taxon>
        <taxon>Bacillales</taxon>
        <taxon>Sporolactobacillaceae</taxon>
        <taxon>Pullulanibacillus</taxon>
    </lineage>
</organism>
<evidence type="ECO:0000313" key="7">
    <source>
        <dbReference type="EMBL" id="GGH84794.1"/>
    </source>
</evidence>
<gene>
    <name evidence="7" type="ORF">GCM10007096_28700</name>
</gene>
<evidence type="ECO:0000259" key="5">
    <source>
        <dbReference type="Pfam" id="PF00370"/>
    </source>
</evidence>
<protein>
    <submittedName>
        <fullName evidence="7">Xylulokinase</fullName>
    </submittedName>
</protein>
<dbReference type="SUPFAM" id="SSF53067">
    <property type="entry name" value="Actin-like ATPase domain"/>
    <property type="match status" value="2"/>
</dbReference>
<dbReference type="Pfam" id="PF00370">
    <property type="entry name" value="FGGY_N"/>
    <property type="match status" value="1"/>
</dbReference>
<keyword evidence="3 4" id="KW-0418">Kinase</keyword>
<evidence type="ECO:0000256" key="1">
    <source>
        <dbReference type="ARBA" id="ARBA00009156"/>
    </source>
</evidence>
<dbReference type="Proteomes" id="UP000656813">
    <property type="component" value="Unassembled WGS sequence"/>
</dbReference>
<dbReference type="InterPro" id="IPR050406">
    <property type="entry name" value="FGGY_Carb_Kinase"/>
</dbReference>
<comment type="similarity">
    <text evidence="1 4">Belongs to the FGGY kinase family.</text>
</comment>
<feature type="domain" description="Carbohydrate kinase FGGY C-terminal" evidence="6">
    <location>
        <begin position="255"/>
        <end position="443"/>
    </location>
</feature>
<evidence type="ECO:0000256" key="4">
    <source>
        <dbReference type="RuleBase" id="RU003733"/>
    </source>
</evidence>
<dbReference type="GO" id="GO:0016301">
    <property type="term" value="F:kinase activity"/>
    <property type="evidence" value="ECO:0007669"/>
    <property type="project" value="UniProtKB-KW"/>
</dbReference>
<name>A0A8J3ENK4_9BACL</name>
<dbReference type="InterPro" id="IPR018484">
    <property type="entry name" value="FGGY_N"/>
</dbReference>
<dbReference type="PROSITE" id="PS00445">
    <property type="entry name" value="FGGY_KINASES_2"/>
    <property type="match status" value="1"/>
</dbReference>
<dbReference type="AlphaFoldDB" id="A0A8J3ENK4"/>
<dbReference type="InterPro" id="IPR018483">
    <property type="entry name" value="Carb_kinase_FGGY_CS"/>
</dbReference>
<feature type="domain" description="Carbohydrate kinase FGGY N-terminal" evidence="5">
    <location>
        <begin position="3"/>
        <end position="242"/>
    </location>
</feature>
<dbReference type="Pfam" id="PF02782">
    <property type="entry name" value="FGGY_C"/>
    <property type="match status" value="1"/>
</dbReference>
<proteinExistence type="inferred from homology"/>
<keyword evidence="2 4" id="KW-0808">Transferase</keyword>
<dbReference type="RefSeq" id="WP_188498069.1">
    <property type="nucleotide sequence ID" value="NZ_BMFV01000023.1"/>
</dbReference>
<evidence type="ECO:0000313" key="8">
    <source>
        <dbReference type="Proteomes" id="UP000656813"/>
    </source>
</evidence>
<dbReference type="EMBL" id="BMFV01000023">
    <property type="protein sequence ID" value="GGH84794.1"/>
    <property type="molecule type" value="Genomic_DNA"/>
</dbReference>
<sequence length="501" mass="54916">MALLGIDIGTTHTKVGLFNNEGTEIQIAVRPTESFIDQEGHPFISPDQLWTQVRACIKEITTDCKEKIDVIGIASMAETGLLVDRGSGQTKTAIIPWYSRCGESELHKIAAMDTPLSRFQKTGLHNSYKYGLAKILWLQRKQPELLKNAVWLSAADFIAYKLSGNMATDYSLAARTFTFRIDTKTFDDLWIKSFGLPKDLFPPAYPSGTKIGEVSLEVSQPLGLLEGIPVAIAGHDHVCAALAVGVHQPGRVFDSMGTAETLSGTFSEKPLGQSEFHSGLSYGCNVIKGQYFWMGGLPSSGGSVEWMRAQLAEPKMSYEYMQQLVSATKQGPTGILYYPYLSGSGAPQPDHHTKGAFVGLSSTHSRGELLKAVLEGTAYEIESIRRVAEESTGLSIKQLIAVGGGTRNASWLQIKADITQCELVIPQVTEATLLGAAIVAAIGCEIYQDLEAAMSKVHMIPRNIITPNQEHSMAYKVLYEEGYKFLQTSLRMFYNKQKSFH</sequence>
<evidence type="ECO:0000256" key="2">
    <source>
        <dbReference type="ARBA" id="ARBA00022679"/>
    </source>
</evidence>
<keyword evidence="8" id="KW-1185">Reference proteome</keyword>
<dbReference type="CDD" id="cd07773">
    <property type="entry name" value="ASKHA_NBD_FGGY_FK"/>
    <property type="match status" value="1"/>
</dbReference>
<reference evidence="7" key="1">
    <citation type="journal article" date="2014" name="Int. J. Syst. Evol. Microbiol.">
        <title>Complete genome sequence of Corynebacterium casei LMG S-19264T (=DSM 44701T), isolated from a smear-ripened cheese.</title>
        <authorList>
            <consortium name="US DOE Joint Genome Institute (JGI-PGF)"/>
            <person name="Walter F."/>
            <person name="Albersmeier A."/>
            <person name="Kalinowski J."/>
            <person name="Ruckert C."/>
        </authorList>
    </citation>
    <scope>NUCLEOTIDE SEQUENCE</scope>
    <source>
        <strain evidence="7">CGMCC 1.12777</strain>
    </source>
</reference>
<dbReference type="PIRSF" id="PIRSF000538">
    <property type="entry name" value="GlpK"/>
    <property type="match status" value="1"/>
</dbReference>
<dbReference type="GO" id="GO:0016773">
    <property type="term" value="F:phosphotransferase activity, alcohol group as acceptor"/>
    <property type="evidence" value="ECO:0007669"/>
    <property type="project" value="InterPro"/>
</dbReference>
<dbReference type="PANTHER" id="PTHR43095">
    <property type="entry name" value="SUGAR KINASE"/>
    <property type="match status" value="1"/>
</dbReference>
<dbReference type="PANTHER" id="PTHR43095:SF5">
    <property type="entry name" value="XYLULOSE KINASE"/>
    <property type="match status" value="1"/>
</dbReference>
<dbReference type="InterPro" id="IPR000577">
    <property type="entry name" value="Carb_kinase_FGGY"/>
</dbReference>
<dbReference type="InterPro" id="IPR018485">
    <property type="entry name" value="FGGY_C"/>
</dbReference>
<dbReference type="GO" id="GO:0005975">
    <property type="term" value="P:carbohydrate metabolic process"/>
    <property type="evidence" value="ECO:0007669"/>
    <property type="project" value="InterPro"/>
</dbReference>
<comment type="caution">
    <text evidence="7">The sequence shown here is derived from an EMBL/GenBank/DDBJ whole genome shotgun (WGS) entry which is preliminary data.</text>
</comment>
<evidence type="ECO:0000259" key="6">
    <source>
        <dbReference type="Pfam" id="PF02782"/>
    </source>
</evidence>
<accession>A0A8J3ENK4</accession>
<dbReference type="InterPro" id="IPR043129">
    <property type="entry name" value="ATPase_NBD"/>
</dbReference>
<reference evidence="7" key="2">
    <citation type="submission" date="2020-09" db="EMBL/GenBank/DDBJ databases">
        <authorList>
            <person name="Sun Q."/>
            <person name="Zhou Y."/>
        </authorList>
    </citation>
    <scope>NUCLEOTIDE SEQUENCE</scope>
    <source>
        <strain evidence="7">CGMCC 1.12777</strain>
    </source>
</reference>